<evidence type="ECO:0000313" key="4">
    <source>
        <dbReference type="Proteomes" id="UP001054902"/>
    </source>
</evidence>
<dbReference type="InterPro" id="IPR006461">
    <property type="entry name" value="PLAC_motif_containing"/>
</dbReference>
<keyword evidence="4" id="KW-1185">Reference proteome</keyword>
<evidence type="ECO:0000313" key="3">
    <source>
        <dbReference type="EMBL" id="GFH48409.1"/>
    </source>
</evidence>
<evidence type="ECO:0000256" key="2">
    <source>
        <dbReference type="SAM" id="Phobius"/>
    </source>
</evidence>
<feature type="region of interest" description="Disordered" evidence="1">
    <location>
        <begin position="1"/>
        <end position="28"/>
    </location>
</feature>
<evidence type="ECO:0000256" key="1">
    <source>
        <dbReference type="SAM" id="MobiDB-lite"/>
    </source>
</evidence>
<feature type="region of interest" description="Disordered" evidence="1">
    <location>
        <begin position="677"/>
        <end position="698"/>
    </location>
</feature>
<feature type="compositionally biased region" description="Basic and acidic residues" evidence="1">
    <location>
        <begin position="681"/>
        <end position="690"/>
    </location>
</feature>
<feature type="region of interest" description="Disordered" evidence="1">
    <location>
        <begin position="368"/>
        <end position="388"/>
    </location>
</feature>
<comment type="caution">
    <text evidence="3">The sequence shown here is derived from an EMBL/GenBank/DDBJ whole genome shotgun (WGS) entry which is preliminary data.</text>
</comment>
<feature type="compositionally biased region" description="Basic residues" evidence="1">
    <location>
        <begin position="1"/>
        <end position="10"/>
    </location>
</feature>
<gene>
    <name evidence="3" type="ORF">CTEN210_04885</name>
</gene>
<reference evidence="3 4" key="1">
    <citation type="journal article" date="2021" name="Sci. Rep.">
        <title>The genome of the diatom Chaetoceros tenuissimus carries an ancient integrated fragment of an extant virus.</title>
        <authorList>
            <person name="Hongo Y."/>
            <person name="Kimura K."/>
            <person name="Takaki Y."/>
            <person name="Yoshida Y."/>
            <person name="Baba S."/>
            <person name="Kobayashi G."/>
            <person name="Nagasaki K."/>
            <person name="Hano T."/>
            <person name="Tomaru Y."/>
        </authorList>
    </citation>
    <scope>NUCLEOTIDE SEQUENCE [LARGE SCALE GENOMIC DNA]</scope>
    <source>
        <strain evidence="3 4">NIES-3715</strain>
    </source>
</reference>
<accession>A0AAD3H3C4</accession>
<dbReference type="Pfam" id="PF04749">
    <property type="entry name" value="PLAC8"/>
    <property type="match status" value="1"/>
</dbReference>
<dbReference type="AlphaFoldDB" id="A0AAD3H3C4"/>
<feature type="transmembrane region" description="Helical" evidence="2">
    <location>
        <begin position="560"/>
        <end position="582"/>
    </location>
</feature>
<feature type="compositionally biased region" description="Basic and acidic residues" evidence="1">
    <location>
        <begin position="172"/>
        <end position="184"/>
    </location>
</feature>
<organism evidence="3 4">
    <name type="scientific">Chaetoceros tenuissimus</name>
    <dbReference type="NCBI Taxonomy" id="426638"/>
    <lineage>
        <taxon>Eukaryota</taxon>
        <taxon>Sar</taxon>
        <taxon>Stramenopiles</taxon>
        <taxon>Ochrophyta</taxon>
        <taxon>Bacillariophyta</taxon>
        <taxon>Coscinodiscophyceae</taxon>
        <taxon>Chaetocerotophycidae</taxon>
        <taxon>Chaetocerotales</taxon>
        <taxon>Chaetocerotaceae</taxon>
        <taxon>Chaetoceros</taxon>
    </lineage>
</organism>
<dbReference type="Proteomes" id="UP001054902">
    <property type="component" value="Unassembled WGS sequence"/>
</dbReference>
<keyword evidence="2" id="KW-0812">Transmembrane</keyword>
<feature type="region of interest" description="Disordered" evidence="1">
    <location>
        <begin position="172"/>
        <end position="267"/>
    </location>
</feature>
<feature type="compositionally biased region" description="Basic and acidic residues" evidence="1">
    <location>
        <begin position="199"/>
        <end position="243"/>
    </location>
</feature>
<protein>
    <submittedName>
        <fullName evidence="3">Uncharacterized protein</fullName>
    </submittedName>
</protein>
<proteinExistence type="predicted"/>
<sequence>MERIRNRKSKSLREPLFSAPLGSPERNDPAFDEDLAEIIKAKPAYFPPYRYERDEIVKNIYRSNDEAYLALAKQLLRELEYCKNTYQAHQVLMNNLTPTQRKFFADAHMERMKNVTEIPHIHEAPITSLIREIDVEFGMVLLEYYASIDGSLLDTQIRSLNKLNQKHYTEVEEEAMRDQTDSGNERNGVAETPCVSNVSKDETPFLDEKHDSNDIKQEDNGNSRVPSSKENDATKDEENHEVTQDMSTLTANDSNLSGSTTKQASRSKLRQELLKEILQVTDLIRRESDEIQRSIYTKHLDNLRRRFNKNVEAYKSQEVASDAESARQLESRSYEYTDNVQLLHSQDRVHTDVSLLKYKDIPSDVVQSNSRAKSSMEDVDDKTWSEEESRIENEVEDVQVESSVNHESDKVQFIKIVAPFDMPEGYVFDAQYRRKRFLAKCPKGGVRKGEKFKTPVLNPSGATPQIVLYESMLDDMEKGIPRGRWRDGFFKCFHDPLCAMAFFCPQVALSQVRSRIFFFKTGRVLSPNGARFLFFFSLAVLSVNAWTIVALLFIVKQPNLMLNLICTIPLGLLDLFLIFSYVSHAIRARKEIMEHFDIPYQNDEIISDERMNQDTNPSLKQKFADSCKAIFCSCCSISQMGRHTADYETYRERWFSSTGLSPQAENLVPRQIISNQIAQHESSHDRESRNDGVSIMSI</sequence>
<feature type="transmembrane region" description="Helical" evidence="2">
    <location>
        <begin position="532"/>
        <end position="554"/>
    </location>
</feature>
<name>A0AAD3H3C4_9STRA</name>
<dbReference type="EMBL" id="BLLK01000027">
    <property type="protein sequence ID" value="GFH48409.1"/>
    <property type="molecule type" value="Genomic_DNA"/>
</dbReference>
<feature type="compositionally biased region" description="Polar residues" evidence="1">
    <location>
        <begin position="244"/>
        <end position="266"/>
    </location>
</feature>
<keyword evidence="2" id="KW-0472">Membrane</keyword>
<keyword evidence="2" id="KW-1133">Transmembrane helix</keyword>